<dbReference type="GO" id="GO:0016887">
    <property type="term" value="F:ATP hydrolysis activity"/>
    <property type="evidence" value="ECO:0007669"/>
    <property type="project" value="TreeGrafter"/>
</dbReference>
<accession>R4Z5B9</accession>
<dbReference type="GO" id="GO:0005524">
    <property type="term" value="F:ATP binding"/>
    <property type="evidence" value="ECO:0007669"/>
    <property type="project" value="TreeGrafter"/>
</dbReference>
<dbReference type="PANTHER" id="PTHR43384:SF13">
    <property type="entry name" value="SLR0110 PROTEIN"/>
    <property type="match status" value="1"/>
</dbReference>
<dbReference type="GO" id="GO:0005829">
    <property type="term" value="C:cytosol"/>
    <property type="evidence" value="ECO:0007669"/>
    <property type="project" value="TreeGrafter"/>
</dbReference>
<keyword evidence="4" id="KW-1185">Reference proteome</keyword>
<evidence type="ECO:0000313" key="3">
    <source>
        <dbReference type="EMBL" id="CCM65880.1"/>
    </source>
</evidence>
<proteinExistence type="predicted"/>
<dbReference type="Proteomes" id="UP000018291">
    <property type="component" value="Unassembled WGS sequence"/>
</dbReference>
<sequence length="449" mass="47643">MAEALPGWTDVADPPTTKPAIKVSVAIVEAHQPTRDHLIKLLRSGGTPFGSMADLAARVTGNVPVVMVLGPSCNNHNDLGAAQRVIQTNPTLGAILIAEQRDRNSLQTAMRYDIPDVIELGNEAAELSDTVRRVALTLDADARLEVLDPQKVPLGTSSIQPAPPPRRGAEPGEPAQTVSRQPRFDAGHLIAGLEGGRPGDGLGKVITVFSTKGGAGTSMLATSLAVSLTQRSSGPVCLIDADLQFGDAAVMLKLTPRHTIVDAVAALDRIDPNFLGQLLMTHEPSGLRVLAAPLEPAFADRIGASDMVQIVEMLRTFCSVVVIDTPAYFNDVVLSLVEISDEILLLAGMDIPNIKNVKTGLQTLRLLGTPMERVRLVLNRANAKVKLDVGEVERTLQLTADSLIPSDICVPQAVNKGVPVVLHAPRSGVAKAINALADLVAPQPRTRRR</sequence>
<dbReference type="STRING" id="1229780.BN381_80410"/>
<dbReference type="InterPro" id="IPR050625">
    <property type="entry name" value="ParA/MinD_ATPase"/>
</dbReference>
<organism evidence="3 4">
    <name type="scientific">Candidatus Neomicrothrix parvicella RN1</name>
    <dbReference type="NCBI Taxonomy" id="1229780"/>
    <lineage>
        <taxon>Bacteria</taxon>
        <taxon>Bacillati</taxon>
        <taxon>Actinomycetota</taxon>
        <taxon>Acidimicrobiia</taxon>
        <taxon>Acidimicrobiales</taxon>
        <taxon>Microthrixaceae</taxon>
        <taxon>Candidatus Neomicrothrix</taxon>
    </lineage>
</organism>
<dbReference type="HOGENOM" id="CLU_033160_3_0_11"/>
<dbReference type="eggNOG" id="COG4963">
    <property type="taxonomic scope" value="Bacteria"/>
</dbReference>
<feature type="domain" description="CobQ/CobB/MinD/ParA nucleotide binding" evidence="2">
    <location>
        <begin position="206"/>
        <end position="420"/>
    </location>
</feature>
<protein>
    <recommendedName>
        <fullName evidence="2">CobQ/CobB/MinD/ParA nucleotide binding domain-containing protein</fullName>
    </recommendedName>
</protein>
<dbReference type="PANTHER" id="PTHR43384">
    <property type="entry name" value="SEPTUM SITE-DETERMINING PROTEIN MIND HOMOLOG, CHLOROPLASTIC-RELATED"/>
    <property type="match status" value="1"/>
</dbReference>
<dbReference type="GO" id="GO:0051782">
    <property type="term" value="P:negative regulation of cell division"/>
    <property type="evidence" value="ECO:0007669"/>
    <property type="project" value="TreeGrafter"/>
</dbReference>
<dbReference type="RefSeq" id="WP_012231036.1">
    <property type="nucleotide sequence ID" value="NZ_HG422565.1"/>
</dbReference>
<evidence type="ECO:0000259" key="2">
    <source>
        <dbReference type="Pfam" id="PF01656"/>
    </source>
</evidence>
<dbReference type="Gene3D" id="3.40.50.2300">
    <property type="match status" value="1"/>
</dbReference>
<dbReference type="OrthoDB" id="3448281at2"/>
<dbReference type="EMBL" id="CANL01000078">
    <property type="protein sequence ID" value="CCM65880.1"/>
    <property type="molecule type" value="Genomic_DNA"/>
</dbReference>
<evidence type="ECO:0000313" key="4">
    <source>
        <dbReference type="Proteomes" id="UP000018291"/>
    </source>
</evidence>
<feature type="region of interest" description="Disordered" evidence="1">
    <location>
        <begin position="149"/>
        <end position="181"/>
    </location>
</feature>
<name>R4Z5B9_9ACTN</name>
<comment type="caution">
    <text evidence="3">The sequence shown here is derived from an EMBL/GenBank/DDBJ whole genome shotgun (WGS) entry which is preliminary data.</text>
</comment>
<gene>
    <name evidence="3" type="ORF">BN381_80410</name>
</gene>
<dbReference type="InterPro" id="IPR002586">
    <property type="entry name" value="CobQ/CobB/MinD/ParA_Nub-bd_dom"/>
</dbReference>
<dbReference type="Gene3D" id="3.40.50.300">
    <property type="entry name" value="P-loop containing nucleotide triphosphate hydrolases"/>
    <property type="match status" value="1"/>
</dbReference>
<dbReference type="AlphaFoldDB" id="R4Z5B9"/>
<dbReference type="GO" id="GO:0009898">
    <property type="term" value="C:cytoplasmic side of plasma membrane"/>
    <property type="evidence" value="ECO:0007669"/>
    <property type="project" value="TreeGrafter"/>
</dbReference>
<dbReference type="InterPro" id="IPR027417">
    <property type="entry name" value="P-loop_NTPase"/>
</dbReference>
<evidence type="ECO:0000256" key="1">
    <source>
        <dbReference type="SAM" id="MobiDB-lite"/>
    </source>
</evidence>
<dbReference type="SUPFAM" id="SSF52540">
    <property type="entry name" value="P-loop containing nucleoside triphosphate hydrolases"/>
    <property type="match status" value="1"/>
</dbReference>
<reference evidence="3 4" key="1">
    <citation type="journal article" date="2013" name="ISME J.">
        <title>Metabolic model for the filamentous 'Candidatus Microthrix parvicella' based on genomic and metagenomic analyses.</title>
        <authorList>
            <person name="Jon McIlroy S."/>
            <person name="Kristiansen R."/>
            <person name="Albertsen M."/>
            <person name="Michael Karst S."/>
            <person name="Rossetti S."/>
            <person name="Lund Nielsen J."/>
            <person name="Tandoi V."/>
            <person name="James Seviour R."/>
            <person name="Nielsen P.H."/>
        </authorList>
    </citation>
    <scope>NUCLEOTIDE SEQUENCE [LARGE SCALE GENOMIC DNA]</scope>
    <source>
        <strain evidence="3 4">RN1</strain>
    </source>
</reference>
<dbReference type="Pfam" id="PF01656">
    <property type="entry name" value="CbiA"/>
    <property type="match status" value="1"/>
</dbReference>